<gene>
    <name evidence="2" type="ORF">BT96DRAFT_846380</name>
</gene>
<accession>A0A6A4IJP3</accession>
<feature type="coiled-coil region" evidence="1">
    <location>
        <begin position="46"/>
        <end position="80"/>
    </location>
</feature>
<dbReference type="InterPro" id="IPR032675">
    <property type="entry name" value="LRR_dom_sf"/>
</dbReference>
<dbReference type="Proteomes" id="UP000799118">
    <property type="component" value="Unassembled WGS sequence"/>
</dbReference>
<evidence type="ECO:0000313" key="3">
    <source>
        <dbReference type="Proteomes" id="UP000799118"/>
    </source>
</evidence>
<evidence type="ECO:0000313" key="2">
    <source>
        <dbReference type="EMBL" id="KAE9410689.1"/>
    </source>
</evidence>
<name>A0A6A4IJP3_9AGAR</name>
<protein>
    <recommendedName>
        <fullName evidence="4">F-box domain-containing protein</fullName>
    </recommendedName>
</protein>
<dbReference type="AlphaFoldDB" id="A0A6A4IJP3"/>
<keyword evidence="1" id="KW-0175">Coiled coil</keyword>
<evidence type="ECO:0000256" key="1">
    <source>
        <dbReference type="SAM" id="Coils"/>
    </source>
</evidence>
<reference evidence="2" key="1">
    <citation type="journal article" date="2019" name="Environ. Microbiol.">
        <title>Fungal ecological strategies reflected in gene transcription - a case study of two litter decomposers.</title>
        <authorList>
            <person name="Barbi F."/>
            <person name="Kohler A."/>
            <person name="Barry K."/>
            <person name="Baskaran P."/>
            <person name="Daum C."/>
            <person name="Fauchery L."/>
            <person name="Ihrmark K."/>
            <person name="Kuo A."/>
            <person name="LaButti K."/>
            <person name="Lipzen A."/>
            <person name="Morin E."/>
            <person name="Grigoriev I.V."/>
            <person name="Henrissat B."/>
            <person name="Lindahl B."/>
            <person name="Martin F."/>
        </authorList>
    </citation>
    <scope>NUCLEOTIDE SEQUENCE</scope>
    <source>
        <strain evidence="2">JB14</strain>
    </source>
</reference>
<dbReference type="OrthoDB" id="3365698at2759"/>
<dbReference type="EMBL" id="ML769384">
    <property type="protein sequence ID" value="KAE9410689.1"/>
    <property type="molecule type" value="Genomic_DNA"/>
</dbReference>
<dbReference type="Gene3D" id="3.80.10.10">
    <property type="entry name" value="Ribonuclease Inhibitor"/>
    <property type="match status" value="1"/>
</dbReference>
<sequence length="479" mass="53482">MANHESEQFCPTCKQSNTTVPRVSESAVASMRQYLDSNKTVSPQQASEVAQLLKDTEKDIEDYSAEIARLETKIRSICNEVDFLQHYVEPWGRSILSPIRKLPLEVLHLIFVFCGLGGNTVNFPECASFMMRQPAWAVSSTCVKWRGVALSCKHLWSSIFVGSIWYAAQIGDYMVRVNHAVNRCFRQSHPHPLTLGFEVSRADTADIMLQNADRWQSVTIVLNATTIPSSTPELPVLEKLEIDLRIDKVIRGLQAFTRAPKLRELTLVSGQLQDPLEPFPWSQLTHLNLGYFTGPIFAALRVCESLMALSICASHDHGPVPPSGLPMDGSGVQLLKLQKLDISLAGNPSTASFHSLKLIFTSLTLPSLNELAIISDSMSPFAGSWTPDQFGAFIHRSQCNISSLRLDGMPFSEHEVLDIFTVLPSIQNLTIKDSKLEWNEGRRLHRTATTTLIKGLDVFRPFETRGTEVLLPNLERLEL</sequence>
<proteinExistence type="predicted"/>
<keyword evidence="3" id="KW-1185">Reference proteome</keyword>
<dbReference type="SUPFAM" id="SSF52047">
    <property type="entry name" value="RNI-like"/>
    <property type="match status" value="1"/>
</dbReference>
<evidence type="ECO:0008006" key="4">
    <source>
        <dbReference type="Google" id="ProtNLM"/>
    </source>
</evidence>
<organism evidence="2 3">
    <name type="scientific">Gymnopus androsaceus JB14</name>
    <dbReference type="NCBI Taxonomy" id="1447944"/>
    <lineage>
        <taxon>Eukaryota</taxon>
        <taxon>Fungi</taxon>
        <taxon>Dikarya</taxon>
        <taxon>Basidiomycota</taxon>
        <taxon>Agaricomycotina</taxon>
        <taxon>Agaricomycetes</taxon>
        <taxon>Agaricomycetidae</taxon>
        <taxon>Agaricales</taxon>
        <taxon>Marasmiineae</taxon>
        <taxon>Omphalotaceae</taxon>
        <taxon>Gymnopus</taxon>
    </lineage>
</organism>